<dbReference type="InterPro" id="IPR007197">
    <property type="entry name" value="rSAM"/>
</dbReference>
<dbReference type="CDD" id="cd01335">
    <property type="entry name" value="Radical_SAM"/>
    <property type="match status" value="1"/>
</dbReference>
<reference evidence="7 8" key="1">
    <citation type="journal article" date="2015" name="Genome Announc.">
        <title>Draft Genome Sequence of Clostridium tyrobutyricum Strain DIVETGP, Isolated from Cow's Milk for Grana Padano Production.</title>
        <authorList>
            <person name="Soggiu A."/>
            <person name="Piras C."/>
            <person name="Gaiarsa S."/>
            <person name="Sassera D."/>
            <person name="Roncada P."/>
            <person name="Bendixen E."/>
            <person name="Brasca M."/>
            <person name="Bonizzi L."/>
        </authorList>
    </citation>
    <scope>NUCLEOTIDE SEQUENCE [LARGE SCALE GENOMIC DNA]</scope>
    <source>
        <strain evidence="7 8">DIVETGP</strain>
    </source>
</reference>
<dbReference type="InterPro" id="IPR058240">
    <property type="entry name" value="rSAM_sf"/>
</dbReference>
<keyword evidence="3" id="KW-0479">Metal-binding</keyword>
<dbReference type="GO" id="GO:0046872">
    <property type="term" value="F:metal ion binding"/>
    <property type="evidence" value="ECO:0007669"/>
    <property type="project" value="UniProtKB-KW"/>
</dbReference>
<sequence>MIESSGRLIIGEYIMKISKKDALIWFEFFSTLPEEEEIMTKQQEIIYSTFAQIEAALNHRNDMLMSKIKNLKTLKNRTFFVGDEGKFPQGCRSCLLGTGLNAIRKTNKCNIECKFCYNYGELEDIPPIGEGMWEIGGTRFYDKDIDLLLSIQKKPTGICYVYLEPFMEIEKYYSVIRKFSNAKIHQHLYTNGILASSETLKALGEAGLNEIRFNLGASKCSDKVIENIGIAKKYIKNVGIETPMTPEFFEAFFKKKQAILDTELDFINCAELHLNDNNIDNYYGENMYISRQGYISPIWSRELTLKFMKIADEEKWDLVVHDCSNYTKFARDLNLSSKEGKWFGASDYACEFSRIPYEAFLPILRDENFKFLGEEELPEGYKPGEMIL</sequence>
<protein>
    <submittedName>
        <fullName evidence="7">Conserved protein</fullName>
    </submittedName>
</protein>
<dbReference type="Pfam" id="PF04055">
    <property type="entry name" value="Radical_SAM"/>
    <property type="match status" value="1"/>
</dbReference>
<evidence type="ECO:0000313" key="7">
    <source>
        <dbReference type="EMBL" id="CDL90885.1"/>
    </source>
</evidence>
<dbReference type="GO" id="GO:0051539">
    <property type="term" value="F:4 iron, 4 sulfur cluster binding"/>
    <property type="evidence" value="ECO:0007669"/>
    <property type="project" value="UniProtKB-KW"/>
</dbReference>
<organism evidence="7 8">
    <name type="scientific">Clostridium tyrobutyricum DIVETGP</name>
    <dbReference type="NCBI Taxonomy" id="1408889"/>
    <lineage>
        <taxon>Bacteria</taxon>
        <taxon>Bacillati</taxon>
        <taxon>Bacillota</taxon>
        <taxon>Clostridia</taxon>
        <taxon>Eubacteriales</taxon>
        <taxon>Clostridiaceae</taxon>
        <taxon>Clostridium</taxon>
    </lineage>
</organism>
<keyword evidence="4" id="KW-0408">Iron</keyword>
<evidence type="ECO:0000313" key="8">
    <source>
        <dbReference type="Proteomes" id="UP000019482"/>
    </source>
</evidence>
<keyword evidence="2" id="KW-0949">S-adenosyl-L-methionine</keyword>
<evidence type="ECO:0000256" key="2">
    <source>
        <dbReference type="ARBA" id="ARBA00022691"/>
    </source>
</evidence>
<dbReference type="EMBL" id="CBXI010000013">
    <property type="protein sequence ID" value="CDL90885.1"/>
    <property type="molecule type" value="Genomic_DNA"/>
</dbReference>
<evidence type="ECO:0000256" key="3">
    <source>
        <dbReference type="ARBA" id="ARBA00022723"/>
    </source>
</evidence>
<feature type="domain" description="Radical SAM core" evidence="6">
    <location>
        <begin position="105"/>
        <end position="215"/>
    </location>
</feature>
<evidence type="ECO:0000256" key="5">
    <source>
        <dbReference type="ARBA" id="ARBA00023014"/>
    </source>
</evidence>
<comment type="caution">
    <text evidence="7">The sequence shown here is derived from an EMBL/GenBank/DDBJ whole genome shotgun (WGS) entry which is preliminary data.</text>
</comment>
<keyword evidence="5" id="KW-0411">Iron-sulfur</keyword>
<dbReference type="Proteomes" id="UP000019482">
    <property type="component" value="Unassembled WGS sequence"/>
</dbReference>
<evidence type="ECO:0000259" key="6">
    <source>
        <dbReference type="Pfam" id="PF04055"/>
    </source>
</evidence>
<gene>
    <name evidence="7" type="ORF">CTDIVETGP_0955</name>
</gene>
<dbReference type="InterPro" id="IPR013785">
    <property type="entry name" value="Aldolase_TIM"/>
</dbReference>
<name>W6N4H5_CLOTY</name>
<dbReference type="SFLD" id="SFLDS00029">
    <property type="entry name" value="Radical_SAM"/>
    <property type="match status" value="1"/>
</dbReference>
<dbReference type="GO" id="GO:0003824">
    <property type="term" value="F:catalytic activity"/>
    <property type="evidence" value="ECO:0007669"/>
    <property type="project" value="InterPro"/>
</dbReference>
<evidence type="ECO:0000256" key="1">
    <source>
        <dbReference type="ARBA" id="ARBA00022485"/>
    </source>
</evidence>
<dbReference type="PANTHER" id="PTHR42836">
    <property type="entry name" value="7-CARBOXY-7-DEAZAGUANINE SYNTHASE"/>
    <property type="match status" value="1"/>
</dbReference>
<dbReference type="Gene3D" id="3.20.20.70">
    <property type="entry name" value="Aldolase class I"/>
    <property type="match status" value="1"/>
</dbReference>
<dbReference type="SUPFAM" id="SSF102114">
    <property type="entry name" value="Radical SAM enzymes"/>
    <property type="match status" value="1"/>
</dbReference>
<proteinExistence type="predicted"/>
<dbReference type="PANTHER" id="PTHR42836:SF1">
    <property type="entry name" value="7-CARBOXY-7-DEAZAGUANINE SYNTHASE"/>
    <property type="match status" value="1"/>
</dbReference>
<accession>W6N4H5</accession>
<evidence type="ECO:0000256" key="4">
    <source>
        <dbReference type="ARBA" id="ARBA00023004"/>
    </source>
</evidence>
<keyword evidence="1" id="KW-0004">4Fe-4S</keyword>
<keyword evidence="8" id="KW-1185">Reference proteome</keyword>
<dbReference type="AlphaFoldDB" id="W6N4H5"/>